<proteinExistence type="predicted"/>
<protein>
    <submittedName>
        <fullName evidence="2">Uncharacterized protein</fullName>
    </submittedName>
</protein>
<accession>A0A480GQZ8</accession>
<evidence type="ECO:0000256" key="1">
    <source>
        <dbReference type="SAM" id="MobiDB-lite"/>
    </source>
</evidence>
<evidence type="ECO:0000313" key="2">
    <source>
        <dbReference type="EMBL" id="HDA14678.1"/>
    </source>
</evidence>
<name>A0A480GQZ8_PIG</name>
<dbReference type="EMBL" id="DQIR01064752">
    <property type="protein sequence ID" value="HDA20228.1"/>
    <property type="molecule type" value="Transcribed_RNA"/>
</dbReference>
<sequence>MFPFLIALFFFSKFPLGPFCTSISCLVKFTLKSLRCLMPSSTNSIVIIICVCFSSRFGSRVSLFFLHRLRATPEAYGGSQPRGLIGATATSLRHSRSSAGSELRLQPTPQLTAMPDP</sequence>
<dbReference type="EMBL" id="DQIR01059202">
    <property type="protein sequence ID" value="HDA14678.1"/>
    <property type="molecule type" value="Transcribed_RNA"/>
</dbReference>
<reference evidence="2" key="1">
    <citation type="journal article" date="2019" name="PeerJ">
        <title>Genes of the pig, Sus scrofa, reconstructed with EvidentialGene.</title>
        <authorList>
            <person name="Gilbert D.G."/>
        </authorList>
    </citation>
    <scope>NUCLEOTIDE SEQUENCE</scope>
</reference>
<feature type="compositionally biased region" description="Polar residues" evidence="1">
    <location>
        <begin position="88"/>
        <end position="100"/>
    </location>
</feature>
<organism evidence="2">
    <name type="scientific">Sus scrofa</name>
    <name type="common">Pig</name>
    <dbReference type="NCBI Taxonomy" id="9823"/>
    <lineage>
        <taxon>Eukaryota</taxon>
        <taxon>Metazoa</taxon>
        <taxon>Chordata</taxon>
        <taxon>Craniata</taxon>
        <taxon>Vertebrata</taxon>
        <taxon>Euteleostomi</taxon>
        <taxon>Mammalia</taxon>
        <taxon>Eutheria</taxon>
        <taxon>Laurasiatheria</taxon>
        <taxon>Artiodactyla</taxon>
        <taxon>Suina</taxon>
        <taxon>Suidae</taxon>
        <taxon>Sus</taxon>
    </lineage>
</organism>
<dbReference type="AlphaFoldDB" id="A0A480GQZ8"/>
<feature type="region of interest" description="Disordered" evidence="1">
    <location>
        <begin position="88"/>
        <end position="117"/>
    </location>
</feature>